<dbReference type="InterPro" id="IPR015943">
    <property type="entry name" value="WD40/YVTN_repeat-like_dom_sf"/>
</dbReference>
<gene>
    <name evidence="2" type="ORF">SAMN04487818_104414</name>
</gene>
<dbReference type="Proteomes" id="UP000199051">
    <property type="component" value="Unassembled WGS sequence"/>
</dbReference>
<feature type="chain" id="PRO_5011749544" description="Photosynthesis system II assembly factor Ycf48/Hcf136-like domain-containing protein" evidence="1">
    <location>
        <begin position="25"/>
        <end position="359"/>
    </location>
</feature>
<accession>A0A1H9QSC4</accession>
<evidence type="ECO:0000256" key="1">
    <source>
        <dbReference type="SAM" id="SignalP"/>
    </source>
</evidence>
<dbReference type="Gene3D" id="2.130.10.10">
    <property type="entry name" value="YVTN repeat-like/Quinoprotein amine dehydrogenase"/>
    <property type="match status" value="1"/>
</dbReference>
<evidence type="ECO:0008006" key="4">
    <source>
        <dbReference type="Google" id="ProtNLM"/>
    </source>
</evidence>
<dbReference type="CDD" id="cd15482">
    <property type="entry name" value="Sialidase_non-viral"/>
    <property type="match status" value="2"/>
</dbReference>
<dbReference type="PANTHER" id="PTHR47199">
    <property type="entry name" value="PHOTOSYSTEM II STABILITY/ASSEMBLY FACTOR HCF136, CHLOROPLASTIC"/>
    <property type="match status" value="1"/>
</dbReference>
<proteinExistence type="predicted"/>
<keyword evidence="3" id="KW-1185">Reference proteome</keyword>
<dbReference type="AlphaFoldDB" id="A0A1H9QSC4"/>
<name>A0A1H9QSC4_9PSEU</name>
<sequence>MKRPLIIGVLAVAAASTLAVPASATPDAGAAGHGPTLTWRLSPTGSDARLRGLSAVSAKVAWASGSGGTVLRTTDGGRTWSRTSPPGTETLELRDIEAFDARTAVALSIGPGDQSRIVRTTDGGATWTESFRNAEPTAFYDCLAFFDRRHGLALSDPVDGKFRLLSTDDGGRTWSVVPSDGVPPALDGEFAFAASGQCVSVAGARDAWIATGGGSKARVLHSSDRGRTWAVSDTVLASNASAGVFATAFRDRSRGIAVGGDYAKPDGAVDALGTTRDGGRTWQKPSSAPKGYRSGVTWHPFLHTVAIAVGPTGSDITLDEGRNWRPFDAGSFDTVDCAADGSCWAAGEKGRVATLRLGF</sequence>
<keyword evidence="1" id="KW-0732">Signal</keyword>
<evidence type="ECO:0000313" key="2">
    <source>
        <dbReference type="EMBL" id="SER63364.1"/>
    </source>
</evidence>
<evidence type="ECO:0000313" key="3">
    <source>
        <dbReference type="Proteomes" id="UP000199051"/>
    </source>
</evidence>
<reference evidence="3" key="1">
    <citation type="submission" date="2016-10" db="EMBL/GenBank/DDBJ databases">
        <authorList>
            <person name="Varghese N."/>
            <person name="Submissions S."/>
        </authorList>
    </citation>
    <scope>NUCLEOTIDE SEQUENCE [LARGE SCALE GENOMIC DNA]</scope>
    <source>
        <strain evidence="3">DSM 44260</strain>
    </source>
</reference>
<dbReference type="PANTHER" id="PTHR47199:SF2">
    <property type="entry name" value="PHOTOSYSTEM II STABILITY_ASSEMBLY FACTOR HCF136, CHLOROPLASTIC"/>
    <property type="match status" value="1"/>
</dbReference>
<protein>
    <recommendedName>
        <fullName evidence="4">Photosynthesis system II assembly factor Ycf48/Hcf136-like domain-containing protein</fullName>
    </recommendedName>
</protein>
<feature type="signal peptide" evidence="1">
    <location>
        <begin position="1"/>
        <end position="24"/>
    </location>
</feature>
<dbReference type="STRING" id="155974.SAMN04487818_104414"/>
<dbReference type="Gene3D" id="2.120.10.10">
    <property type="match status" value="1"/>
</dbReference>
<organism evidence="2 3">
    <name type="scientific">Actinokineospora terrae</name>
    <dbReference type="NCBI Taxonomy" id="155974"/>
    <lineage>
        <taxon>Bacteria</taxon>
        <taxon>Bacillati</taxon>
        <taxon>Actinomycetota</taxon>
        <taxon>Actinomycetes</taxon>
        <taxon>Pseudonocardiales</taxon>
        <taxon>Pseudonocardiaceae</taxon>
        <taxon>Actinokineospora</taxon>
    </lineage>
</organism>
<dbReference type="EMBL" id="FOGI01000004">
    <property type="protein sequence ID" value="SER63364.1"/>
    <property type="molecule type" value="Genomic_DNA"/>
</dbReference>
<dbReference type="RefSeq" id="WP_092776966.1">
    <property type="nucleotide sequence ID" value="NZ_FOGI01000004.1"/>
</dbReference>
<dbReference type="SUPFAM" id="SSF110296">
    <property type="entry name" value="Oligoxyloglucan reducing end-specific cellobiohydrolase"/>
    <property type="match status" value="1"/>
</dbReference>